<evidence type="ECO:0000313" key="2">
    <source>
        <dbReference type="EMBL" id="QOZ60522.1"/>
    </source>
</evidence>
<evidence type="ECO:0000313" key="1">
    <source>
        <dbReference type="EMBL" id="GGI23831.1"/>
    </source>
</evidence>
<accession>A0A410V717</accession>
<reference evidence="2 3" key="2">
    <citation type="submission" date="2018-06" db="EMBL/GenBank/DDBJ databases">
        <title>Comparative genomics of rhizobia nodulating Arachis hypogaea in China.</title>
        <authorList>
            <person name="Li Y."/>
        </authorList>
    </citation>
    <scope>NUCLEOTIDE SEQUENCE [LARGE SCALE GENOMIC DNA]</scope>
    <source>
        <strain evidence="2 3">CCBAU 51658</strain>
    </source>
</reference>
<reference evidence="1" key="1">
    <citation type="journal article" date="2014" name="Int. J. Syst. Evol. Microbiol.">
        <title>Complete genome sequence of Corynebacterium casei LMG S-19264T (=DSM 44701T), isolated from a smear-ripened cheese.</title>
        <authorList>
            <consortium name="US DOE Joint Genome Institute (JGI-PGF)"/>
            <person name="Walter F."/>
            <person name="Albersmeier A."/>
            <person name="Kalinowski J."/>
            <person name="Ruckert C."/>
        </authorList>
    </citation>
    <scope>NUCLEOTIDE SEQUENCE</scope>
    <source>
        <strain evidence="1">CGMCC 1.15034</strain>
    </source>
</reference>
<name>A0A410V717_9BRAD</name>
<gene>
    <name evidence="1" type="ORF">GCM10010987_26350</name>
    <name evidence="2" type="ORF">XH86_18685</name>
</gene>
<dbReference type="RefSeq" id="WP_128966126.1">
    <property type="nucleotide sequence ID" value="NZ_BMHC01000004.1"/>
</dbReference>
<dbReference type="EMBL" id="BMHC01000004">
    <property type="protein sequence ID" value="GGI23831.1"/>
    <property type="molecule type" value="Genomic_DNA"/>
</dbReference>
<keyword evidence="3" id="KW-1185">Reference proteome</keyword>
<dbReference type="OrthoDB" id="7833188at2"/>
<protein>
    <recommendedName>
        <fullName evidence="5">HEPN domain-containing protein</fullName>
    </recommendedName>
</protein>
<dbReference type="EMBL" id="CP030057">
    <property type="protein sequence ID" value="QOZ60522.1"/>
    <property type="molecule type" value="Genomic_DNA"/>
</dbReference>
<dbReference type="Proteomes" id="UP000625079">
    <property type="component" value="Unassembled WGS sequence"/>
</dbReference>
<evidence type="ECO:0000313" key="3">
    <source>
        <dbReference type="Proteomes" id="UP000593880"/>
    </source>
</evidence>
<proteinExistence type="predicted"/>
<organism evidence="1 4">
    <name type="scientific">Bradyrhizobium guangdongense</name>
    <dbReference type="NCBI Taxonomy" id="1325090"/>
    <lineage>
        <taxon>Bacteria</taxon>
        <taxon>Pseudomonadati</taxon>
        <taxon>Pseudomonadota</taxon>
        <taxon>Alphaproteobacteria</taxon>
        <taxon>Hyphomicrobiales</taxon>
        <taxon>Nitrobacteraceae</taxon>
        <taxon>Bradyrhizobium</taxon>
    </lineage>
</organism>
<evidence type="ECO:0000313" key="4">
    <source>
        <dbReference type="Proteomes" id="UP000625079"/>
    </source>
</evidence>
<reference evidence="1" key="3">
    <citation type="submission" date="2022-12" db="EMBL/GenBank/DDBJ databases">
        <authorList>
            <person name="Sun Q."/>
            <person name="Zhou Y."/>
        </authorList>
    </citation>
    <scope>NUCLEOTIDE SEQUENCE</scope>
    <source>
        <strain evidence="1">CGMCC 1.15034</strain>
    </source>
</reference>
<evidence type="ECO:0008006" key="5">
    <source>
        <dbReference type="Google" id="ProtNLM"/>
    </source>
</evidence>
<dbReference type="Proteomes" id="UP000593880">
    <property type="component" value="Chromosome"/>
</dbReference>
<dbReference type="AlphaFoldDB" id="A0A410V717"/>
<sequence length="192" mass="22370">MADSFEELLDLSEFDGHSQVARFIHKDSDINTYTSTWEFVSYAYQRAFDELARKVFEVGRHRASNLAYPLFFLARHSIELELKSTIAEYAKTDEVEPDLAGHHLLNLWDQLGGYMERWGLPADDDWGRLVRRLLSEIQEADPRGDRFRYPLDIKGRPFERTWVEIEGLIRAHNSITTYLDGGANMHAEKYRG</sequence>